<protein>
    <submittedName>
        <fullName evidence="1">Uncharacterized protein</fullName>
    </submittedName>
</protein>
<evidence type="ECO:0000313" key="2">
    <source>
        <dbReference type="Proteomes" id="UP001302602"/>
    </source>
</evidence>
<dbReference type="GeneID" id="87823284"/>
<reference evidence="1" key="1">
    <citation type="journal article" date="2023" name="Mol. Phylogenet. Evol.">
        <title>Genome-scale phylogeny and comparative genomics of the fungal order Sordariales.</title>
        <authorList>
            <person name="Hensen N."/>
            <person name="Bonometti L."/>
            <person name="Westerberg I."/>
            <person name="Brannstrom I.O."/>
            <person name="Guillou S."/>
            <person name="Cros-Aarteil S."/>
            <person name="Calhoun S."/>
            <person name="Haridas S."/>
            <person name="Kuo A."/>
            <person name="Mondo S."/>
            <person name="Pangilinan J."/>
            <person name="Riley R."/>
            <person name="LaButti K."/>
            <person name="Andreopoulos B."/>
            <person name="Lipzen A."/>
            <person name="Chen C."/>
            <person name="Yan M."/>
            <person name="Daum C."/>
            <person name="Ng V."/>
            <person name="Clum A."/>
            <person name="Steindorff A."/>
            <person name="Ohm R.A."/>
            <person name="Martin F."/>
            <person name="Silar P."/>
            <person name="Natvig D.O."/>
            <person name="Lalanne C."/>
            <person name="Gautier V."/>
            <person name="Ament-Velasquez S.L."/>
            <person name="Kruys A."/>
            <person name="Hutchinson M.I."/>
            <person name="Powell A.J."/>
            <person name="Barry K."/>
            <person name="Miller A.N."/>
            <person name="Grigoriev I.V."/>
            <person name="Debuchy R."/>
            <person name="Gladieux P."/>
            <person name="Hiltunen Thoren M."/>
            <person name="Johannesson H."/>
        </authorList>
    </citation>
    <scope>NUCLEOTIDE SEQUENCE</scope>
    <source>
        <strain evidence="1">CBS 731.68</strain>
    </source>
</reference>
<gene>
    <name evidence="1" type="ORF">N657DRAFT_265894</name>
</gene>
<keyword evidence="2" id="KW-1185">Reference proteome</keyword>
<proteinExistence type="predicted"/>
<reference evidence="1" key="2">
    <citation type="submission" date="2023-05" db="EMBL/GenBank/DDBJ databases">
        <authorList>
            <consortium name="Lawrence Berkeley National Laboratory"/>
            <person name="Steindorff A."/>
            <person name="Hensen N."/>
            <person name="Bonometti L."/>
            <person name="Westerberg I."/>
            <person name="Brannstrom I.O."/>
            <person name="Guillou S."/>
            <person name="Cros-Aarteil S."/>
            <person name="Calhoun S."/>
            <person name="Haridas S."/>
            <person name="Kuo A."/>
            <person name="Mondo S."/>
            <person name="Pangilinan J."/>
            <person name="Riley R."/>
            <person name="Labutti K."/>
            <person name="Andreopoulos B."/>
            <person name="Lipzen A."/>
            <person name="Chen C."/>
            <person name="Yanf M."/>
            <person name="Daum C."/>
            <person name="Ng V."/>
            <person name="Clum A."/>
            <person name="Ohm R."/>
            <person name="Martin F."/>
            <person name="Silar P."/>
            <person name="Natvig D."/>
            <person name="Lalanne C."/>
            <person name="Gautier V."/>
            <person name="Ament-Velasquez S.L."/>
            <person name="Kruys A."/>
            <person name="Hutchinson M.I."/>
            <person name="Powell A.J."/>
            <person name="Barry K."/>
            <person name="Miller A.N."/>
            <person name="Grigoriev I.V."/>
            <person name="Debuchy R."/>
            <person name="Gladieux P."/>
            <person name="Thoren M.H."/>
            <person name="Johannesson H."/>
        </authorList>
    </citation>
    <scope>NUCLEOTIDE SEQUENCE</scope>
    <source>
        <strain evidence="1">CBS 731.68</strain>
    </source>
</reference>
<dbReference type="AlphaFoldDB" id="A0AAN6U313"/>
<sequence>MADYMAKSPSLPSTCIKSSRDRRLAFNIPDCTDYPSSLAGPDLQAKLRLWLPNPTPVGLSLLTSSLLGSRGIDDDEARAQVTYALPAERSRRLGPRWCGYALQTQRASLLRFPSSHPWRCYRDSRTTEVTSAVCWPWPGIYPRFHPLLLITARQGNGIAWRKLYNRSHLPFHFTLLAEHSFPVLSLASRSHIGGRPVKGRPGSI</sequence>
<dbReference type="EMBL" id="MU853225">
    <property type="protein sequence ID" value="KAK4125442.1"/>
    <property type="molecule type" value="Genomic_DNA"/>
</dbReference>
<organism evidence="1 2">
    <name type="scientific">Parathielavia appendiculata</name>
    <dbReference type="NCBI Taxonomy" id="2587402"/>
    <lineage>
        <taxon>Eukaryota</taxon>
        <taxon>Fungi</taxon>
        <taxon>Dikarya</taxon>
        <taxon>Ascomycota</taxon>
        <taxon>Pezizomycotina</taxon>
        <taxon>Sordariomycetes</taxon>
        <taxon>Sordariomycetidae</taxon>
        <taxon>Sordariales</taxon>
        <taxon>Chaetomiaceae</taxon>
        <taxon>Parathielavia</taxon>
    </lineage>
</organism>
<dbReference type="Proteomes" id="UP001302602">
    <property type="component" value="Unassembled WGS sequence"/>
</dbReference>
<name>A0AAN6U313_9PEZI</name>
<dbReference type="RefSeq" id="XP_062649213.1">
    <property type="nucleotide sequence ID" value="XM_062786516.1"/>
</dbReference>
<comment type="caution">
    <text evidence="1">The sequence shown here is derived from an EMBL/GenBank/DDBJ whole genome shotgun (WGS) entry which is preliminary data.</text>
</comment>
<evidence type="ECO:0000313" key="1">
    <source>
        <dbReference type="EMBL" id="KAK4125442.1"/>
    </source>
</evidence>
<accession>A0AAN6U313</accession>